<protein>
    <submittedName>
        <fullName evidence="8">DNA-directed RNA polymerase</fullName>
        <ecNumber evidence="8">2.7.7.6</ecNumber>
    </submittedName>
</protein>
<keyword evidence="8" id="KW-0548">Nucleotidyltransferase</keyword>
<accession>A0ABU0D9P8</accession>
<feature type="domain" description="RNA polymerase sigma factor 70 region 4 type 2" evidence="7">
    <location>
        <begin position="105"/>
        <end position="149"/>
    </location>
</feature>
<dbReference type="Gene3D" id="1.10.1740.10">
    <property type="match status" value="1"/>
</dbReference>
<comment type="similarity">
    <text evidence="1">Belongs to the sigma-70 factor family. ECF subfamily.</text>
</comment>
<name>A0ABU0D9P8_9BACI</name>
<dbReference type="EMBL" id="JAUSUO010000013">
    <property type="protein sequence ID" value="MDQ0345151.1"/>
    <property type="molecule type" value="Genomic_DNA"/>
</dbReference>
<reference evidence="8 9" key="1">
    <citation type="submission" date="2023-07" db="EMBL/GenBank/DDBJ databases">
        <title>Genomic Encyclopedia of Type Strains, Phase IV (KMG-IV): sequencing the most valuable type-strain genomes for metagenomic binning, comparative biology and taxonomic classification.</title>
        <authorList>
            <person name="Goeker M."/>
        </authorList>
    </citation>
    <scope>NUCLEOTIDE SEQUENCE [LARGE SCALE GENOMIC DNA]</scope>
    <source>
        <strain evidence="8 9">DSM 27848</strain>
    </source>
</reference>
<dbReference type="GO" id="GO:0003899">
    <property type="term" value="F:DNA-directed RNA polymerase activity"/>
    <property type="evidence" value="ECO:0007669"/>
    <property type="project" value="UniProtKB-EC"/>
</dbReference>
<dbReference type="InterPro" id="IPR013325">
    <property type="entry name" value="RNA_pol_sigma_r2"/>
</dbReference>
<dbReference type="InterPro" id="IPR007627">
    <property type="entry name" value="RNA_pol_sigma70_r2"/>
</dbReference>
<dbReference type="Gene3D" id="1.10.10.10">
    <property type="entry name" value="Winged helix-like DNA-binding domain superfamily/Winged helix DNA-binding domain"/>
    <property type="match status" value="1"/>
</dbReference>
<keyword evidence="8" id="KW-0808">Transferase</keyword>
<dbReference type="EC" id="2.7.7.6" evidence="8"/>
<dbReference type="SUPFAM" id="SSF88946">
    <property type="entry name" value="Sigma2 domain of RNA polymerase sigma factors"/>
    <property type="match status" value="1"/>
</dbReference>
<dbReference type="RefSeq" id="WP_244681019.1">
    <property type="nucleotide sequence ID" value="NZ_JALIRM010000003.1"/>
</dbReference>
<dbReference type="SUPFAM" id="SSF88659">
    <property type="entry name" value="Sigma3 and sigma4 domains of RNA polymerase sigma factors"/>
    <property type="match status" value="1"/>
</dbReference>
<dbReference type="Pfam" id="PF08281">
    <property type="entry name" value="Sigma70_r4_2"/>
    <property type="match status" value="1"/>
</dbReference>
<keyword evidence="9" id="KW-1185">Reference proteome</keyword>
<comment type="caution">
    <text evidence="8">The sequence shown here is derived from an EMBL/GenBank/DDBJ whole genome shotgun (WGS) entry which is preliminary data.</text>
</comment>
<feature type="domain" description="RNA polymerase sigma-70 region 2" evidence="6">
    <location>
        <begin position="9"/>
        <end position="73"/>
    </location>
</feature>
<evidence type="ECO:0000256" key="5">
    <source>
        <dbReference type="ARBA" id="ARBA00023163"/>
    </source>
</evidence>
<gene>
    <name evidence="8" type="ORF">J2S14_003998</name>
</gene>
<keyword evidence="5" id="KW-0804">Transcription</keyword>
<dbReference type="PANTHER" id="PTHR43133:SF8">
    <property type="entry name" value="RNA POLYMERASE SIGMA FACTOR HI_1459-RELATED"/>
    <property type="match status" value="1"/>
</dbReference>
<evidence type="ECO:0000313" key="9">
    <source>
        <dbReference type="Proteomes" id="UP001232343"/>
    </source>
</evidence>
<dbReference type="Pfam" id="PF04542">
    <property type="entry name" value="Sigma70_r2"/>
    <property type="match status" value="1"/>
</dbReference>
<sequence>MERECFYELVNMYERMIFHVMKSLGIYKNREEFYQTGLIALWDAKQRFHEERGKFSTFAYSYIKGRMQTEMTKMNRDEERVVYPDDAFWEMSVDENKVEALELEQLDAYCKGLTERQRGWVIATFYFGMSTQEIADKEGVSLSAVKKWRTGAIQNIRVNMKEGIIEL</sequence>
<dbReference type="Proteomes" id="UP001232343">
    <property type="component" value="Unassembled WGS sequence"/>
</dbReference>
<dbReference type="InterPro" id="IPR013324">
    <property type="entry name" value="RNA_pol_sigma_r3/r4-like"/>
</dbReference>
<dbReference type="GO" id="GO:0000428">
    <property type="term" value="C:DNA-directed RNA polymerase complex"/>
    <property type="evidence" value="ECO:0007669"/>
    <property type="project" value="UniProtKB-KW"/>
</dbReference>
<keyword evidence="8" id="KW-0240">DNA-directed RNA polymerase</keyword>
<evidence type="ECO:0000256" key="1">
    <source>
        <dbReference type="ARBA" id="ARBA00010641"/>
    </source>
</evidence>
<keyword evidence="4" id="KW-0238">DNA-binding</keyword>
<organism evidence="8 9">
    <name type="scientific">Lederbergia wuyishanensis</name>
    <dbReference type="NCBI Taxonomy" id="1347903"/>
    <lineage>
        <taxon>Bacteria</taxon>
        <taxon>Bacillati</taxon>
        <taxon>Bacillota</taxon>
        <taxon>Bacilli</taxon>
        <taxon>Bacillales</taxon>
        <taxon>Bacillaceae</taxon>
        <taxon>Lederbergia</taxon>
    </lineage>
</organism>
<evidence type="ECO:0000256" key="2">
    <source>
        <dbReference type="ARBA" id="ARBA00023015"/>
    </source>
</evidence>
<evidence type="ECO:0000256" key="4">
    <source>
        <dbReference type="ARBA" id="ARBA00023125"/>
    </source>
</evidence>
<dbReference type="InterPro" id="IPR013249">
    <property type="entry name" value="RNA_pol_sigma70_r4_t2"/>
</dbReference>
<dbReference type="PANTHER" id="PTHR43133">
    <property type="entry name" value="RNA POLYMERASE ECF-TYPE SIGMA FACTO"/>
    <property type="match status" value="1"/>
</dbReference>
<proteinExistence type="inferred from homology"/>
<keyword evidence="2" id="KW-0805">Transcription regulation</keyword>
<dbReference type="InterPro" id="IPR014284">
    <property type="entry name" value="RNA_pol_sigma-70_dom"/>
</dbReference>
<evidence type="ECO:0000259" key="7">
    <source>
        <dbReference type="Pfam" id="PF08281"/>
    </source>
</evidence>
<keyword evidence="3" id="KW-0731">Sigma factor</keyword>
<evidence type="ECO:0000256" key="3">
    <source>
        <dbReference type="ARBA" id="ARBA00023082"/>
    </source>
</evidence>
<evidence type="ECO:0000259" key="6">
    <source>
        <dbReference type="Pfam" id="PF04542"/>
    </source>
</evidence>
<evidence type="ECO:0000313" key="8">
    <source>
        <dbReference type="EMBL" id="MDQ0345151.1"/>
    </source>
</evidence>
<dbReference type="NCBIfam" id="TIGR02937">
    <property type="entry name" value="sigma70-ECF"/>
    <property type="match status" value="1"/>
</dbReference>
<dbReference type="InterPro" id="IPR036388">
    <property type="entry name" value="WH-like_DNA-bd_sf"/>
</dbReference>
<dbReference type="InterPro" id="IPR039425">
    <property type="entry name" value="RNA_pol_sigma-70-like"/>
</dbReference>